<dbReference type="InterPro" id="IPR017972">
    <property type="entry name" value="Cyt_P450_CS"/>
</dbReference>
<dbReference type="PROSITE" id="PS00086">
    <property type="entry name" value="CYTOCHROME_P450"/>
    <property type="match status" value="1"/>
</dbReference>
<dbReference type="PANTHER" id="PTHR24305:SF166">
    <property type="entry name" value="CYTOCHROME P450 12A4, MITOCHONDRIAL-RELATED"/>
    <property type="match status" value="1"/>
</dbReference>
<protein>
    <submittedName>
        <fullName evidence="8">Cytochrome P450</fullName>
    </submittedName>
</protein>
<keyword evidence="9" id="KW-1185">Reference proteome</keyword>
<dbReference type="GO" id="GO:0020037">
    <property type="term" value="F:heme binding"/>
    <property type="evidence" value="ECO:0007669"/>
    <property type="project" value="InterPro"/>
</dbReference>
<name>A0AAE0M5G3_9PEZI</name>
<sequence>MELPLSQITTSNVVTTIATIILGRIIWQLIQNLLYSSIPSSVPGPLIARLTTKWITIIELSGSRGRTVDALHKKYGPVVRLSPNELSFSTLPCIKTIYGNGSSCIKSSAYDKFGRKGMFQMADPEQHRLRQKRIAHIFAPAVLQQMEILIQNCVGRLVGQQLRKRSGTEVDMLHWARMTVLDVGGELMLGKSFGALDDDGDRNDAPTYVHHLDNAYIAWSLYGLSPTLFRLFEYLPIKSLQEFLAAGDYVYKYGDDAMKQYIHRHGRKSAQKSLLTKMLAGDPVSGIEPLADAEISTEVSNLIFAATDTTGNTITYALYELACHTEWQTRLREEILTRRGPGTSSEDYLSFKSLSTLPILNGVFMETLRLHPAAPSALPRVTTGTGCQIGELHIPGGTLVSMQALTLQRDPNYFPEPDTFKPDRWISDDGKEIEYGSQEQREMMIVWGKGTRTCLGQHMATMESKIALARIVAQFEVRLPAGNKTHKEMEMTDHFTLIPKGKRCTLVVREVEVPTE</sequence>
<evidence type="ECO:0000256" key="1">
    <source>
        <dbReference type="ARBA" id="ARBA00001971"/>
    </source>
</evidence>
<evidence type="ECO:0000256" key="5">
    <source>
        <dbReference type="ARBA" id="ARBA00023004"/>
    </source>
</evidence>
<dbReference type="GO" id="GO:0004497">
    <property type="term" value="F:monooxygenase activity"/>
    <property type="evidence" value="ECO:0007669"/>
    <property type="project" value="UniProtKB-KW"/>
</dbReference>
<reference evidence="8" key="1">
    <citation type="journal article" date="2023" name="Mol. Phylogenet. Evol.">
        <title>Genome-scale phylogeny and comparative genomics of the fungal order Sordariales.</title>
        <authorList>
            <person name="Hensen N."/>
            <person name="Bonometti L."/>
            <person name="Westerberg I."/>
            <person name="Brannstrom I.O."/>
            <person name="Guillou S."/>
            <person name="Cros-Aarteil S."/>
            <person name="Calhoun S."/>
            <person name="Haridas S."/>
            <person name="Kuo A."/>
            <person name="Mondo S."/>
            <person name="Pangilinan J."/>
            <person name="Riley R."/>
            <person name="LaButti K."/>
            <person name="Andreopoulos B."/>
            <person name="Lipzen A."/>
            <person name="Chen C."/>
            <person name="Yan M."/>
            <person name="Daum C."/>
            <person name="Ng V."/>
            <person name="Clum A."/>
            <person name="Steindorff A."/>
            <person name="Ohm R.A."/>
            <person name="Martin F."/>
            <person name="Silar P."/>
            <person name="Natvig D.O."/>
            <person name="Lalanne C."/>
            <person name="Gautier V."/>
            <person name="Ament-Velasquez S.L."/>
            <person name="Kruys A."/>
            <person name="Hutchinson M.I."/>
            <person name="Powell A.J."/>
            <person name="Barry K."/>
            <person name="Miller A.N."/>
            <person name="Grigoriev I.V."/>
            <person name="Debuchy R."/>
            <person name="Gladieux P."/>
            <person name="Hiltunen Thoren M."/>
            <person name="Johannesson H."/>
        </authorList>
    </citation>
    <scope>NUCLEOTIDE SEQUENCE</scope>
    <source>
        <strain evidence="8">CBS 118394</strain>
    </source>
</reference>
<dbReference type="AlphaFoldDB" id="A0AAE0M5G3"/>
<dbReference type="Proteomes" id="UP001283341">
    <property type="component" value="Unassembled WGS sequence"/>
</dbReference>
<evidence type="ECO:0000313" key="9">
    <source>
        <dbReference type="Proteomes" id="UP001283341"/>
    </source>
</evidence>
<dbReference type="InterPro" id="IPR002401">
    <property type="entry name" value="Cyt_P450_E_grp-I"/>
</dbReference>
<comment type="cofactor">
    <cofactor evidence="1 6">
        <name>heme</name>
        <dbReference type="ChEBI" id="CHEBI:30413"/>
    </cofactor>
</comment>
<comment type="caution">
    <text evidence="8">The sequence shown here is derived from an EMBL/GenBank/DDBJ whole genome shotgun (WGS) entry which is preliminary data.</text>
</comment>
<dbReference type="InterPro" id="IPR001128">
    <property type="entry name" value="Cyt_P450"/>
</dbReference>
<dbReference type="PRINTS" id="PR00463">
    <property type="entry name" value="EP450I"/>
</dbReference>
<feature type="binding site" description="axial binding residue" evidence="6">
    <location>
        <position position="454"/>
    </location>
    <ligand>
        <name>heme</name>
        <dbReference type="ChEBI" id="CHEBI:30413"/>
    </ligand>
    <ligandPart>
        <name>Fe</name>
        <dbReference type="ChEBI" id="CHEBI:18248"/>
    </ligandPart>
</feature>
<dbReference type="GO" id="GO:0016705">
    <property type="term" value="F:oxidoreductase activity, acting on paired donors, with incorporation or reduction of molecular oxygen"/>
    <property type="evidence" value="ECO:0007669"/>
    <property type="project" value="InterPro"/>
</dbReference>
<evidence type="ECO:0000256" key="3">
    <source>
        <dbReference type="ARBA" id="ARBA00022617"/>
    </source>
</evidence>
<evidence type="ECO:0000313" key="8">
    <source>
        <dbReference type="EMBL" id="KAK3319398.1"/>
    </source>
</evidence>
<proteinExistence type="inferred from homology"/>
<gene>
    <name evidence="8" type="ORF">B0H66DRAFT_559396</name>
</gene>
<comment type="similarity">
    <text evidence="2 7">Belongs to the cytochrome P450 family.</text>
</comment>
<dbReference type="Pfam" id="PF00067">
    <property type="entry name" value="p450"/>
    <property type="match status" value="1"/>
</dbReference>
<reference evidence="8" key="2">
    <citation type="submission" date="2023-06" db="EMBL/GenBank/DDBJ databases">
        <authorList>
            <consortium name="Lawrence Berkeley National Laboratory"/>
            <person name="Haridas S."/>
            <person name="Hensen N."/>
            <person name="Bonometti L."/>
            <person name="Westerberg I."/>
            <person name="Brannstrom I.O."/>
            <person name="Guillou S."/>
            <person name="Cros-Aarteil S."/>
            <person name="Calhoun S."/>
            <person name="Kuo A."/>
            <person name="Mondo S."/>
            <person name="Pangilinan J."/>
            <person name="Riley R."/>
            <person name="Labutti K."/>
            <person name="Andreopoulos B."/>
            <person name="Lipzen A."/>
            <person name="Chen C."/>
            <person name="Yanf M."/>
            <person name="Daum C."/>
            <person name="Ng V."/>
            <person name="Clum A."/>
            <person name="Steindorff A."/>
            <person name="Ohm R."/>
            <person name="Martin F."/>
            <person name="Silar P."/>
            <person name="Natvig D."/>
            <person name="Lalanne C."/>
            <person name="Gautier V."/>
            <person name="Ament-Velasquez S.L."/>
            <person name="Kruys A."/>
            <person name="Hutchinson M.I."/>
            <person name="Powell A.J."/>
            <person name="Barry K."/>
            <person name="Miller A.N."/>
            <person name="Grigoriev I.V."/>
            <person name="Debuchy R."/>
            <person name="Gladieux P."/>
            <person name="Thoren M.H."/>
            <person name="Johannesson H."/>
        </authorList>
    </citation>
    <scope>NUCLEOTIDE SEQUENCE</scope>
    <source>
        <strain evidence="8">CBS 118394</strain>
    </source>
</reference>
<keyword evidence="7" id="KW-0560">Oxidoreductase</keyword>
<dbReference type="EMBL" id="JAUEDM010000004">
    <property type="protein sequence ID" value="KAK3319398.1"/>
    <property type="molecule type" value="Genomic_DNA"/>
</dbReference>
<dbReference type="PRINTS" id="PR00385">
    <property type="entry name" value="P450"/>
</dbReference>
<evidence type="ECO:0000256" key="7">
    <source>
        <dbReference type="RuleBase" id="RU000461"/>
    </source>
</evidence>
<evidence type="ECO:0000256" key="2">
    <source>
        <dbReference type="ARBA" id="ARBA00010617"/>
    </source>
</evidence>
<organism evidence="8 9">
    <name type="scientific">Apodospora peruviana</name>
    <dbReference type="NCBI Taxonomy" id="516989"/>
    <lineage>
        <taxon>Eukaryota</taxon>
        <taxon>Fungi</taxon>
        <taxon>Dikarya</taxon>
        <taxon>Ascomycota</taxon>
        <taxon>Pezizomycotina</taxon>
        <taxon>Sordariomycetes</taxon>
        <taxon>Sordariomycetidae</taxon>
        <taxon>Sordariales</taxon>
        <taxon>Lasiosphaeriaceae</taxon>
        <taxon>Apodospora</taxon>
    </lineage>
</organism>
<dbReference type="Gene3D" id="1.10.630.10">
    <property type="entry name" value="Cytochrome P450"/>
    <property type="match status" value="1"/>
</dbReference>
<accession>A0AAE0M5G3</accession>
<dbReference type="PANTHER" id="PTHR24305">
    <property type="entry name" value="CYTOCHROME P450"/>
    <property type="match status" value="1"/>
</dbReference>
<evidence type="ECO:0000256" key="4">
    <source>
        <dbReference type="ARBA" id="ARBA00022723"/>
    </source>
</evidence>
<keyword evidence="7" id="KW-0503">Monooxygenase</keyword>
<dbReference type="GO" id="GO:0005506">
    <property type="term" value="F:iron ion binding"/>
    <property type="evidence" value="ECO:0007669"/>
    <property type="project" value="InterPro"/>
</dbReference>
<keyword evidence="4 6" id="KW-0479">Metal-binding</keyword>
<keyword evidence="5 6" id="KW-0408">Iron</keyword>
<evidence type="ECO:0000256" key="6">
    <source>
        <dbReference type="PIRSR" id="PIRSR602401-1"/>
    </source>
</evidence>
<dbReference type="InterPro" id="IPR036396">
    <property type="entry name" value="Cyt_P450_sf"/>
</dbReference>
<keyword evidence="3 6" id="KW-0349">Heme</keyword>
<dbReference type="SUPFAM" id="SSF48264">
    <property type="entry name" value="Cytochrome P450"/>
    <property type="match status" value="1"/>
</dbReference>
<dbReference type="InterPro" id="IPR050121">
    <property type="entry name" value="Cytochrome_P450_monoxygenase"/>
</dbReference>